<accession>A0A4Y3VLU3</accession>
<protein>
    <submittedName>
        <fullName evidence="2">Uncharacterized protein</fullName>
    </submittedName>
</protein>
<evidence type="ECO:0000313" key="2">
    <source>
        <dbReference type="EMBL" id="GEC07884.1"/>
    </source>
</evidence>
<feature type="compositionally biased region" description="Basic and acidic residues" evidence="1">
    <location>
        <begin position="162"/>
        <end position="191"/>
    </location>
</feature>
<evidence type="ECO:0000313" key="3">
    <source>
        <dbReference type="Proteomes" id="UP000317881"/>
    </source>
</evidence>
<proteinExistence type="predicted"/>
<dbReference type="Proteomes" id="UP000317881">
    <property type="component" value="Unassembled WGS sequence"/>
</dbReference>
<feature type="region of interest" description="Disordered" evidence="1">
    <location>
        <begin position="85"/>
        <end position="191"/>
    </location>
</feature>
<sequence length="191" mass="20520">MTYAIAEPSAPADAKRESRKPSIHTLKLKDRGSGRKGLAKQDTDRFSAVVLTWNDPEAQAKGTPEVRSRDIETGKWSGWQKVAVEPSQADGAEGAQAALRGRHGVGVDRRVRRHRGAPRERRRHRSGRSADRYGRQVAGPGHGSGGRPVGRPATGGVLGGDHGADRNHGTGDDRTSGHDRASRHDRTSGAH</sequence>
<feature type="region of interest" description="Disordered" evidence="1">
    <location>
        <begin position="1"/>
        <end position="42"/>
    </location>
</feature>
<feature type="compositionally biased region" description="Basic residues" evidence="1">
    <location>
        <begin position="110"/>
        <end position="127"/>
    </location>
</feature>
<organism evidence="2 3">
    <name type="scientific">Streptomyces spinoverrucosus</name>
    <dbReference type="NCBI Taxonomy" id="284043"/>
    <lineage>
        <taxon>Bacteria</taxon>
        <taxon>Bacillati</taxon>
        <taxon>Actinomycetota</taxon>
        <taxon>Actinomycetes</taxon>
        <taxon>Kitasatosporales</taxon>
        <taxon>Streptomycetaceae</taxon>
        <taxon>Streptomyces</taxon>
    </lineage>
</organism>
<evidence type="ECO:0000256" key="1">
    <source>
        <dbReference type="SAM" id="MobiDB-lite"/>
    </source>
</evidence>
<gene>
    <name evidence="2" type="ORF">SSP24_55390</name>
</gene>
<keyword evidence="3" id="KW-1185">Reference proteome</keyword>
<dbReference type="AlphaFoldDB" id="A0A4Y3VLU3"/>
<comment type="caution">
    <text evidence="2">The sequence shown here is derived from an EMBL/GenBank/DDBJ whole genome shotgun (WGS) entry which is preliminary data.</text>
</comment>
<dbReference type="EMBL" id="BJND01000044">
    <property type="protein sequence ID" value="GEC07884.1"/>
    <property type="molecule type" value="Genomic_DNA"/>
</dbReference>
<feature type="compositionally biased region" description="Basic and acidic residues" evidence="1">
    <location>
        <begin position="27"/>
        <end position="42"/>
    </location>
</feature>
<reference evidence="2 3" key="1">
    <citation type="submission" date="2019-06" db="EMBL/GenBank/DDBJ databases">
        <title>Whole genome shotgun sequence of Streptomyces spinoverrucosus NBRC 14228.</title>
        <authorList>
            <person name="Hosoyama A."/>
            <person name="Uohara A."/>
            <person name="Ohji S."/>
            <person name="Ichikawa N."/>
        </authorList>
    </citation>
    <scope>NUCLEOTIDE SEQUENCE [LARGE SCALE GENOMIC DNA]</scope>
    <source>
        <strain evidence="2 3">NBRC 14228</strain>
    </source>
</reference>
<name>A0A4Y3VLU3_9ACTN</name>